<keyword evidence="3" id="KW-0813">Transport</keyword>
<evidence type="ECO:0000313" key="16">
    <source>
        <dbReference type="Proteomes" id="UP000017998"/>
    </source>
</evidence>
<keyword evidence="4" id="KW-1003">Cell membrane</keyword>
<dbReference type="PANTHER" id="PTHR33843:SF4">
    <property type="entry name" value="ASCORBATE-SPECIFIC PTS SYSTEM EIIC COMPONENT"/>
    <property type="match status" value="1"/>
</dbReference>
<evidence type="ECO:0000256" key="5">
    <source>
        <dbReference type="ARBA" id="ARBA00022597"/>
    </source>
</evidence>
<comment type="subcellular location">
    <subcellularLocation>
        <location evidence="1">Cell membrane</location>
        <topology evidence="1">Multi-pass membrane protein</topology>
    </subcellularLocation>
</comment>
<evidence type="ECO:0000313" key="15">
    <source>
        <dbReference type="EMBL" id="CCZ26682.1"/>
    </source>
</evidence>
<comment type="subunit">
    <text evidence="2">Homodimer.</text>
</comment>
<comment type="similarity">
    <text evidence="11">Belongs to the UlaA family.</text>
</comment>
<evidence type="ECO:0000256" key="1">
    <source>
        <dbReference type="ARBA" id="ARBA00004651"/>
    </source>
</evidence>
<evidence type="ECO:0000256" key="2">
    <source>
        <dbReference type="ARBA" id="ARBA00011738"/>
    </source>
</evidence>
<evidence type="ECO:0000256" key="13">
    <source>
        <dbReference type="ARBA" id="ARBA00042859"/>
    </source>
</evidence>
<dbReference type="Proteomes" id="UP000017998">
    <property type="component" value="Unassembled WGS sequence"/>
</dbReference>
<comment type="caution">
    <text evidence="15">The sequence shown here is derived from an EMBL/GenBank/DDBJ whole genome shotgun (WGS) entry which is preliminary data.</text>
</comment>
<evidence type="ECO:0000256" key="10">
    <source>
        <dbReference type="ARBA" id="ARBA00037387"/>
    </source>
</evidence>
<feature type="transmembrane region" description="Helical" evidence="14">
    <location>
        <begin position="43"/>
        <end position="69"/>
    </location>
</feature>
<sequence>MTFVAGVLVLLQGVRMFLGEIIPAFKGISEKLIPGARPALDVPIFYASGPVATTVGFLCAMVGGILATLISTQLKVVVLPGVIGLFFMGGAAGVFGDKLGGKRGCVVASFLLGFLFTLIVALAYPLIDVTGYGVEGLWFASTDAILVSVFMRLIGMIAGV</sequence>
<proteinExistence type="inferred from homology"/>
<evidence type="ECO:0000256" key="3">
    <source>
        <dbReference type="ARBA" id="ARBA00022448"/>
    </source>
</evidence>
<reference evidence="15" key="1">
    <citation type="submission" date="2012-11" db="EMBL/GenBank/DDBJ databases">
        <title>Dependencies among metagenomic species, viruses, plasmids and units of genetic variation.</title>
        <authorList>
            <person name="Nielsen H.B."/>
            <person name="Almeida M."/>
            <person name="Juncker A.S."/>
            <person name="Rasmussen S."/>
            <person name="Li J."/>
            <person name="Sunagawa S."/>
            <person name="Plichta D."/>
            <person name="Gautier L."/>
            <person name="Le Chatelier E."/>
            <person name="Peletier E."/>
            <person name="Bonde I."/>
            <person name="Nielsen T."/>
            <person name="Manichanh C."/>
            <person name="Arumugam M."/>
            <person name="Batto J."/>
            <person name="Santos M.B.Q.D."/>
            <person name="Blom N."/>
            <person name="Borruel N."/>
            <person name="Burgdorf K.S."/>
            <person name="Boumezbeur F."/>
            <person name="Casellas F."/>
            <person name="Dore J."/>
            <person name="Guarner F."/>
            <person name="Hansen T."/>
            <person name="Hildebrand F."/>
            <person name="Kaas R.S."/>
            <person name="Kennedy S."/>
            <person name="Kristiansen K."/>
            <person name="Kultima J.R."/>
            <person name="Leonard P."/>
            <person name="Levenez F."/>
            <person name="Lund O."/>
            <person name="Moumen B."/>
            <person name="Le Paslier D."/>
            <person name="Pons N."/>
            <person name="Pedersen O."/>
            <person name="Prifti E."/>
            <person name="Qin J."/>
            <person name="Raes J."/>
            <person name="Tap J."/>
            <person name="Tims S."/>
            <person name="Ussery D.W."/>
            <person name="Yamada T."/>
            <person name="MetaHit consortium"/>
            <person name="Renault P."/>
            <person name="Sicheritz-Ponten T."/>
            <person name="Bork P."/>
            <person name="Wang J."/>
            <person name="Brunak S."/>
            <person name="Ehrlich S.D."/>
        </authorList>
    </citation>
    <scope>NUCLEOTIDE SEQUENCE [LARGE SCALE GENOMIC DNA]</scope>
</reference>
<feature type="transmembrane region" description="Helical" evidence="14">
    <location>
        <begin position="136"/>
        <end position="158"/>
    </location>
</feature>
<evidence type="ECO:0000256" key="6">
    <source>
        <dbReference type="ARBA" id="ARBA00022683"/>
    </source>
</evidence>
<evidence type="ECO:0000256" key="7">
    <source>
        <dbReference type="ARBA" id="ARBA00022692"/>
    </source>
</evidence>
<gene>
    <name evidence="15" type="ORF">BN734_00583</name>
</gene>
<dbReference type="GO" id="GO:0009401">
    <property type="term" value="P:phosphoenolpyruvate-dependent sugar phosphotransferase system"/>
    <property type="evidence" value="ECO:0007669"/>
    <property type="project" value="UniProtKB-KW"/>
</dbReference>
<keyword evidence="7 14" id="KW-0812">Transmembrane</keyword>
<organism evidence="15 16">
    <name type="scientific">[Ruminococcus] torques CAG:61</name>
    <dbReference type="NCBI Taxonomy" id="1263108"/>
    <lineage>
        <taxon>Bacteria</taxon>
        <taxon>Bacillati</taxon>
        <taxon>Bacillota</taxon>
        <taxon>Clostridia</taxon>
        <taxon>Lachnospirales</taxon>
        <taxon>Lachnospiraceae</taxon>
        <taxon>Mediterraneibacter</taxon>
    </lineage>
</organism>
<keyword evidence="9 14" id="KW-0472">Membrane</keyword>
<evidence type="ECO:0000256" key="11">
    <source>
        <dbReference type="ARBA" id="ARBA00038218"/>
    </source>
</evidence>
<dbReference type="PANTHER" id="PTHR33843">
    <property type="entry name" value="ASCORBATE-SPECIFIC PTS SYSTEM EIIC COMPONENT"/>
    <property type="match status" value="1"/>
</dbReference>
<feature type="transmembrane region" description="Helical" evidence="14">
    <location>
        <begin position="107"/>
        <end position="127"/>
    </location>
</feature>
<evidence type="ECO:0000256" key="9">
    <source>
        <dbReference type="ARBA" id="ARBA00023136"/>
    </source>
</evidence>
<comment type="function">
    <text evidence="10">The phosphoenolpyruvate-dependent sugar phosphotransferase system (sugar PTS), a major carbohydrate active transport system, catalyzes the phosphorylation of incoming sugar substrates concomitantly with their translocation across the cell membrane. The enzyme II UlaABC PTS system is involved in ascorbate transport.</text>
</comment>
<dbReference type="GO" id="GO:0005886">
    <property type="term" value="C:plasma membrane"/>
    <property type="evidence" value="ECO:0007669"/>
    <property type="project" value="UniProtKB-SubCell"/>
</dbReference>
<evidence type="ECO:0000256" key="14">
    <source>
        <dbReference type="SAM" id="Phobius"/>
    </source>
</evidence>
<keyword evidence="8 14" id="KW-1133">Transmembrane helix</keyword>
<evidence type="ECO:0000256" key="4">
    <source>
        <dbReference type="ARBA" id="ARBA00022475"/>
    </source>
</evidence>
<feature type="transmembrane region" description="Helical" evidence="14">
    <location>
        <begin position="76"/>
        <end position="95"/>
    </location>
</feature>
<dbReference type="AlphaFoldDB" id="R5R114"/>
<dbReference type="InterPro" id="IPR051562">
    <property type="entry name" value="Ascorbate-PTS_EIIC"/>
</dbReference>
<keyword evidence="5" id="KW-0762">Sugar transport</keyword>
<dbReference type="Pfam" id="PF03611">
    <property type="entry name" value="EIIC-GAT"/>
    <property type="match status" value="1"/>
</dbReference>
<protein>
    <recommendedName>
        <fullName evidence="12">Ascorbate-specific PTS system EIIC component</fullName>
    </recommendedName>
    <alternativeName>
        <fullName evidence="13">Ascorbate-specific permease IIC component UlaA</fullName>
    </alternativeName>
</protein>
<evidence type="ECO:0000256" key="8">
    <source>
        <dbReference type="ARBA" id="ARBA00022989"/>
    </source>
</evidence>
<evidence type="ECO:0000256" key="12">
    <source>
        <dbReference type="ARBA" id="ARBA00039702"/>
    </source>
</evidence>
<keyword evidence="6" id="KW-0598">Phosphotransferase system</keyword>
<dbReference type="EMBL" id="CAZS010000133">
    <property type="protein sequence ID" value="CCZ26682.1"/>
    <property type="molecule type" value="Genomic_DNA"/>
</dbReference>
<accession>R5R114</accession>
<dbReference type="InterPro" id="IPR004703">
    <property type="entry name" value="PTS_sugar-sp_permease"/>
</dbReference>
<name>R5R114_9FIRM</name>